<name>A0AAU8ASZ3_9RHOB</name>
<dbReference type="PRINTS" id="PR00038">
    <property type="entry name" value="HTHLUXR"/>
</dbReference>
<dbReference type="SMART" id="SM00448">
    <property type="entry name" value="REC"/>
    <property type="match status" value="1"/>
</dbReference>
<evidence type="ECO:0000259" key="4">
    <source>
        <dbReference type="PROSITE" id="PS50043"/>
    </source>
</evidence>
<reference evidence="6" key="1">
    <citation type="submission" date="2023-02" db="EMBL/GenBank/DDBJ databases">
        <title>Description and genomic characterization of Salipiger bruguierae sp. nov., isolated from the sediment of mangrove plant Bruguiera sexangula.</title>
        <authorList>
            <person name="Long M."/>
        </authorList>
    </citation>
    <scope>NUCLEOTIDE SEQUENCE</scope>
    <source>
        <strain evidence="6">H15</strain>
        <plasmid evidence="6">unnamed3</plasmid>
    </source>
</reference>
<dbReference type="AlphaFoldDB" id="A0AAU8ASZ3"/>
<sequence length="223" mass="24510">MRKISLMIVDDHPVVREGYRRLIELQPDMTIVAEAEDARGAYVRYRETAPDAVIMDVTLPGATGIEALRHIRQYNPDARVVVFTMHQGAAFALKAIEAGATGYVTKSSDPEELIAAIRGAIAGRSIISPDLMRAIAQDRIMGNETRLRDLSVRQTEILRLIARGWTAERIADDLAISRKTVQNNHYQIKSILDLDTDAKLVWFALEAGLVGEQDGAGHPAGPA</sequence>
<dbReference type="PANTHER" id="PTHR43214">
    <property type="entry name" value="TWO-COMPONENT RESPONSE REGULATOR"/>
    <property type="match status" value="1"/>
</dbReference>
<keyword evidence="6" id="KW-0614">Plasmid</keyword>
<dbReference type="CDD" id="cd17535">
    <property type="entry name" value="REC_NarL-like"/>
    <property type="match status" value="1"/>
</dbReference>
<evidence type="ECO:0000256" key="1">
    <source>
        <dbReference type="ARBA" id="ARBA00022553"/>
    </source>
</evidence>
<feature type="modified residue" description="4-aspartylphosphate" evidence="3">
    <location>
        <position position="56"/>
    </location>
</feature>
<dbReference type="SMART" id="SM00421">
    <property type="entry name" value="HTH_LUXR"/>
    <property type="match status" value="1"/>
</dbReference>
<dbReference type="InterPro" id="IPR016032">
    <property type="entry name" value="Sig_transdc_resp-reg_C-effctor"/>
</dbReference>
<feature type="domain" description="HTH luxR-type" evidence="4">
    <location>
        <begin position="143"/>
        <end position="208"/>
    </location>
</feature>
<evidence type="ECO:0000313" key="6">
    <source>
        <dbReference type="EMBL" id="XCC97469.1"/>
    </source>
</evidence>
<dbReference type="PANTHER" id="PTHR43214:SF43">
    <property type="entry name" value="TWO-COMPONENT RESPONSE REGULATOR"/>
    <property type="match status" value="1"/>
</dbReference>
<evidence type="ECO:0000259" key="5">
    <source>
        <dbReference type="PROSITE" id="PS50110"/>
    </source>
</evidence>
<proteinExistence type="predicted"/>
<accession>A0AAU8ASZ3</accession>
<gene>
    <name evidence="6" type="ORF">PVT71_27165</name>
</gene>
<evidence type="ECO:0000256" key="3">
    <source>
        <dbReference type="PROSITE-ProRule" id="PRU00169"/>
    </source>
</evidence>
<dbReference type="GO" id="GO:0003677">
    <property type="term" value="F:DNA binding"/>
    <property type="evidence" value="ECO:0007669"/>
    <property type="project" value="UniProtKB-KW"/>
</dbReference>
<keyword evidence="1 3" id="KW-0597">Phosphoprotein</keyword>
<geneLocation type="plasmid" evidence="6">
    <name>unnamed3</name>
</geneLocation>
<dbReference type="InterPro" id="IPR058245">
    <property type="entry name" value="NreC/VraR/RcsB-like_REC"/>
</dbReference>
<dbReference type="PROSITE" id="PS50110">
    <property type="entry name" value="RESPONSE_REGULATORY"/>
    <property type="match status" value="1"/>
</dbReference>
<dbReference type="InterPro" id="IPR001789">
    <property type="entry name" value="Sig_transdc_resp-reg_receiver"/>
</dbReference>
<dbReference type="Pfam" id="PF00072">
    <property type="entry name" value="Response_reg"/>
    <property type="match status" value="1"/>
</dbReference>
<dbReference type="Pfam" id="PF00196">
    <property type="entry name" value="GerE"/>
    <property type="match status" value="1"/>
</dbReference>
<dbReference type="SUPFAM" id="SSF52172">
    <property type="entry name" value="CheY-like"/>
    <property type="match status" value="1"/>
</dbReference>
<dbReference type="GO" id="GO:0000160">
    <property type="term" value="P:phosphorelay signal transduction system"/>
    <property type="evidence" value="ECO:0007669"/>
    <property type="project" value="InterPro"/>
</dbReference>
<dbReference type="Gene3D" id="3.40.50.2300">
    <property type="match status" value="1"/>
</dbReference>
<dbReference type="CDD" id="cd06170">
    <property type="entry name" value="LuxR_C_like"/>
    <property type="match status" value="1"/>
</dbReference>
<dbReference type="InterPro" id="IPR011006">
    <property type="entry name" value="CheY-like_superfamily"/>
</dbReference>
<organism evidence="6">
    <name type="scientific">Alloyangia sp. H15</name>
    <dbReference type="NCBI Taxonomy" id="3029062"/>
    <lineage>
        <taxon>Bacteria</taxon>
        <taxon>Pseudomonadati</taxon>
        <taxon>Pseudomonadota</taxon>
        <taxon>Alphaproteobacteria</taxon>
        <taxon>Rhodobacterales</taxon>
        <taxon>Roseobacteraceae</taxon>
        <taxon>Alloyangia</taxon>
    </lineage>
</organism>
<feature type="domain" description="Response regulatory" evidence="5">
    <location>
        <begin position="5"/>
        <end position="121"/>
    </location>
</feature>
<keyword evidence="2" id="KW-0238">DNA-binding</keyword>
<protein>
    <submittedName>
        <fullName evidence="6">Response regulator transcription factor</fullName>
    </submittedName>
</protein>
<dbReference type="SUPFAM" id="SSF46894">
    <property type="entry name" value="C-terminal effector domain of the bipartite response regulators"/>
    <property type="match status" value="1"/>
</dbReference>
<dbReference type="RefSeq" id="WP_353476360.1">
    <property type="nucleotide sequence ID" value="NZ_CP123388.1"/>
</dbReference>
<dbReference type="InterPro" id="IPR000792">
    <property type="entry name" value="Tscrpt_reg_LuxR_C"/>
</dbReference>
<dbReference type="PROSITE" id="PS50043">
    <property type="entry name" value="HTH_LUXR_2"/>
    <property type="match status" value="1"/>
</dbReference>
<dbReference type="InterPro" id="IPR039420">
    <property type="entry name" value="WalR-like"/>
</dbReference>
<dbReference type="EMBL" id="CP123388">
    <property type="protein sequence ID" value="XCC97469.1"/>
    <property type="molecule type" value="Genomic_DNA"/>
</dbReference>
<evidence type="ECO:0000256" key="2">
    <source>
        <dbReference type="ARBA" id="ARBA00023125"/>
    </source>
</evidence>
<dbReference type="GO" id="GO:0006355">
    <property type="term" value="P:regulation of DNA-templated transcription"/>
    <property type="evidence" value="ECO:0007669"/>
    <property type="project" value="InterPro"/>
</dbReference>